<dbReference type="PANTHER" id="PTHR24256">
    <property type="entry name" value="TRYPTASE-RELATED"/>
    <property type="match status" value="1"/>
</dbReference>
<evidence type="ECO:0000256" key="1">
    <source>
        <dbReference type="ARBA" id="ARBA00023157"/>
    </source>
</evidence>
<reference evidence="4" key="1">
    <citation type="submission" date="2021-12" db="EMBL/GenBank/DDBJ databases">
        <authorList>
            <person name="King R."/>
        </authorList>
    </citation>
    <scope>NUCLEOTIDE SEQUENCE</scope>
</reference>
<feature type="domain" description="Peptidase S1" evidence="3">
    <location>
        <begin position="12"/>
        <end position="225"/>
    </location>
</feature>
<reference evidence="4" key="2">
    <citation type="submission" date="2022-10" db="EMBL/GenBank/DDBJ databases">
        <authorList>
            <consortium name="ENA_rothamsted_submissions"/>
            <consortium name="culmorum"/>
            <person name="King R."/>
        </authorList>
    </citation>
    <scope>NUCLEOTIDE SEQUENCE</scope>
</reference>
<evidence type="ECO:0000313" key="5">
    <source>
        <dbReference type="Proteomes" id="UP001153714"/>
    </source>
</evidence>
<dbReference type="CDD" id="cd00190">
    <property type="entry name" value="Tryp_SPc"/>
    <property type="match status" value="1"/>
</dbReference>
<evidence type="ECO:0000259" key="3">
    <source>
        <dbReference type="SMART" id="SM00020"/>
    </source>
</evidence>
<dbReference type="PROSITE" id="PS00135">
    <property type="entry name" value="TRYPSIN_SER"/>
    <property type="match status" value="1"/>
</dbReference>
<dbReference type="InterPro" id="IPR043504">
    <property type="entry name" value="Peptidase_S1_PA_chymotrypsin"/>
</dbReference>
<dbReference type="PRINTS" id="PR00722">
    <property type="entry name" value="CHYMOTRYPSIN"/>
</dbReference>
<comment type="similarity">
    <text evidence="2">Belongs to the peptidase S1 family. CLIP subfamily.</text>
</comment>
<dbReference type="AlphaFoldDB" id="A0A9N9WGV2"/>
<dbReference type="InterPro" id="IPR009003">
    <property type="entry name" value="Peptidase_S1_PA"/>
</dbReference>
<dbReference type="InterPro" id="IPR018114">
    <property type="entry name" value="TRYPSIN_HIS"/>
</dbReference>
<keyword evidence="1" id="KW-1015">Disulfide bond</keyword>
<dbReference type="OrthoDB" id="10012881at2759"/>
<sequence>MGIDERITCQCGIEASRNPIHYSPWLVLLEFYRRGQLTEFRCGGTLVDRRHVITAAHCIRKVKHHRLSEMILSLLELVIYAVEIVVSPQEIQLFSYGYCNVNTYFIRPICLPTTKIKRFTIFDATGWGEMISTGLYSPVKKSIPLPSWSYNDCRDIYKEDVIPRHAICAGGLKGVDTCRGDSGGPLTYQEDRIQLYGVTSLGPTTCGRVGAPGIYTSVVDHLEWIHEVLGMT</sequence>
<dbReference type="InterPro" id="IPR001254">
    <property type="entry name" value="Trypsin_dom"/>
</dbReference>
<organism evidence="4 5">
    <name type="scientific">Diatraea saccharalis</name>
    <name type="common">sugarcane borer</name>
    <dbReference type="NCBI Taxonomy" id="40085"/>
    <lineage>
        <taxon>Eukaryota</taxon>
        <taxon>Metazoa</taxon>
        <taxon>Ecdysozoa</taxon>
        <taxon>Arthropoda</taxon>
        <taxon>Hexapoda</taxon>
        <taxon>Insecta</taxon>
        <taxon>Pterygota</taxon>
        <taxon>Neoptera</taxon>
        <taxon>Endopterygota</taxon>
        <taxon>Lepidoptera</taxon>
        <taxon>Glossata</taxon>
        <taxon>Ditrysia</taxon>
        <taxon>Pyraloidea</taxon>
        <taxon>Crambidae</taxon>
        <taxon>Crambinae</taxon>
        <taxon>Diatraea</taxon>
    </lineage>
</organism>
<protein>
    <recommendedName>
        <fullName evidence="3">Peptidase S1 domain-containing protein</fullName>
    </recommendedName>
</protein>
<dbReference type="Proteomes" id="UP001153714">
    <property type="component" value="Chromosome 4"/>
</dbReference>
<dbReference type="EMBL" id="OU893335">
    <property type="protein sequence ID" value="CAG9792464.1"/>
    <property type="molecule type" value="Genomic_DNA"/>
</dbReference>
<dbReference type="SMART" id="SM00020">
    <property type="entry name" value="Tryp_SPc"/>
    <property type="match status" value="1"/>
</dbReference>
<evidence type="ECO:0000313" key="4">
    <source>
        <dbReference type="EMBL" id="CAG9792464.1"/>
    </source>
</evidence>
<dbReference type="InterPro" id="IPR001314">
    <property type="entry name" value="Peptidase_S1A"/>
</dbReference>
<gene>
    <name evidence="4" type="ORF">DIATSA_LOCUS9990</name>
</gene>
<dbReference type="Pfam" id="PF00089">
    <property type="entry name" value="Trypsin"/>
    <property type="match status" value="1"/>
</dbReference>
<dbReference type="InterPro" id="IPR051487">
    <property type="entry name" value="Ser/Thr_Proteases_Immune/Dev"/>
</dbReference>
<dbReference type="GO" id="GO:0006508">
    <property type="term" value="P:proteolysis"/>
    <property type="evidence" value="ECO:0007669"/>
    <property type="project" value="InterPro"/>
</dbReference>
<name>A0A9N9WGV2_9NEOP</name>
<accession>A0A9N9WGV2</accession>
<dbReference type="InterPro" id="IPR033116">
    <property type="entry name" value="TRYPSIN_SER"/>
</dbReference>
<dbReference type="GO" id="GO:0004252">
    <property type="term" value="F:serine-type endopeptidase activity"/>
    <property type="evidence" value="ECO:0007669"/>
    <property type="project" value="InterPro"/>
</dbReference>
<evidence type="ECO:0000256" key="2">
    <source>
        <dbReference type="ARBA" id="ARBA00024195"/>
    </source>
</evidence>
<dbReference type="PROSITE" id="PS00134">
    <property type="entry name" value="TRYPSIN_HIS"/>
    <property type="match status" value="1"/>
</dbReference>
<proteinExistence type="inferred from homology"/>
<keyword evidence="5" id="KW-1185">Reference proteome</keyword>
<dbReference type="Gene3D" id="2.40.10.10">
    <property type="entry name" value="Trypsin-like serine proteases"/>
    <property type="match status" value="2"/>
</dbReference>
<dbReference type="SUPFAM" id="SSF50494">
    <property type="entry name" value="Trypsin-like serine proteases"/>
    <property type="match status" value="1"/>
</dbReference>